<keyword evidence="3 8" id="KW-0813">Transport</keyword>
<sequence length="473" mass="50594">MLEKIFHLKEHHTTVSREIIAGCITFFAMSYILFVNPAMLSETGMPFQAIFLATIIAAVVGTLIMGLFANVPYAQAPGMGLNAFFTFTICFGMGYSWKQALGIVFLCGLINLLITVTHLRKKILEAIPSVIQHAIGAGIGVFVAYVGIKNAGFLNFTSDASSIISSKVSGGKAIEVISNGNITPSLSLFNQPAVILALIGLLLTIVLVMKKVPGAMLIGIIVTTLLAIPFGVIDVSHISWANNSLGSAIHDLKTTFLAAFSSEGLPSLFMDWQKLPQTLMTVLAFSLSDIFDTIGSLIGTNRKSQAFTDDEEKEGYTSMDKALVADSIATMTASVFGTSNVITYVESAAGIAAGGRTGLTAVTVAVLFALSSFFAPLISIVPAQATAPVLIIVGIMMAGSFTEIHWDDLEEAIPAFFTAIFMGLCYSISYGIACGFIMYCFVKIAMKKANEIKPMLWIVTILFVLNFILQAFL</sequence>
<evidence type="ECO:0000256" key="5">
    <source>
        <dbReference type="ARBA" id="ARBA00022692"/>
    </source>
</evidence>
<dbReference type="RefSeq" id="WP_009489271.1">
    <property type="nucleotide sequence ID" value="NZ_AMYT01000011.1"/>
</dbReference>
<comment type="caution">
    <text evidence="10">The sequence shown here is derived from an EMBL/GenBank/DDBJ whole genome shotgun (WGS) entry which is preliminary data.</text>
</comment>
<feature type="transmembrane region" description="Helical" evidence="9">
    <location>
        <begin position="20"/>
        <end position="40"/>
    </location>
</feature>
<dbReference type="Proteomes" id="UP000016057">
    <property type="component" value="Unassembled WGS sequence"/>
</dbReference>
<dbReference type="GO" id="GO:0005886">
    <property type="term" value="C:plasma membrane"/>
    <property type="evidence" value="ECO:0007669"/>
    <property type="project" value="UniProtKB-SubCell"/>
</dbReference>
<feature type="transmembrane region" description="Helical" evidence="9">
    <location>
        <begin position="188"/>
        <end position="208"/>
    </location>
</feature>
<dbReference type="PATRIC" id="fig|1234409.3.peg.436"/>
<feature type="transmembrane region" description="Helical" evidence="9">
    <location>
        <begin position="215"/>
        <end position="233"/>
    </location>
</feature>
<comment type="subcellular location">
    <subcellularLocation>
        <location evidence="1 8">Cell membrane</location>
        <topology evidence="1 8">Multi-pass membrane protein</topology>
    </subcellularLocation>
</comment>
<keyword evidence="7 8" id="KW-0472">Membrane</keyword>
<feature type="transmembrane region" description="Helical" evidence="9">
    <location>
        <begin position="322"/>
        <end position="345"/>
    </location>
</feature>
<evidence type="ECO:0000313" key="10">
    <source>
        <dbReference type="EMBL" id="EKU27688.1"/>
    </source>
</evidence>
<feature type="transmembrane region" description="Helical" evidence="9">
    <location>
        <begin position="279"/>
        <end position="301"/>
    </location>
</feature>
<feature type="transmembrane region" description="Helical" evidence="9">
    <location>
        <begin position="412"/>
        <end position="442"/>
    </location>
</feature>
<evidence type="ECO:0000256" key="7">
    <source>
        <dbReference type="ARBA" id="ARBA00023136"/>
    </source>
</evidence>
<evidence type="ECO:0000256" key="3">
    <source>
        <dbReference type="ARBA" id="ARBA00022448"/>
    </source>
</evidence>
<dbReference type="InterPro" id="IPR026033">
    <property type="entry name" value="Azg-like_bact_archaea"/>
</dbReference>
<evidence type="ECO:0000256" key="1">
    <source>
        <dbReference type="ARBA" id="ARBA00004651"/>
    </source>
</evidence>
<evidence type="ECO:0000256" key="4">
    <source>
        <dbReference type="ARBA" id="ARBA00022475"/>
    </source>
</evidence>
<dbReference type="STRING" id="1234409.C683_0469"/>
<evidence type="ECO:0000256" key="9">
    <source>
        <dbReference type="SAM" id="Phobius"/>
    </source>
</evidence>
<evidence type="ECO:0000256" key="2">
    <source>
        <dbReference type="ARBA" id="ARBA00005697"/>
    </source>
</evidence>
<feature type="transmembrane region" description="Helical" evidence="9">
    <location>
        <begin position="46"/>
        <end position="69"/>
    </location>
</feature>
<feature type="transmembrane region" description="Helical" evidence="9">
    <location>
        <begin position="357"/>
        <end position="378"/>
    </location>
</feature>
<dbReference type="Pfam" id="PF00860">
    <property type="entry name" value="Xan_ur_permease"/>
    <property type="match status" value="1"/>
</dbReference>
<accession>K8ZMC4</accession>
<dbReference type="InterPro" id="IPR045018">
    <property type="entry name" value="Azg-like"/>
</dbReference>
<feature type="transmembrane region" description="Helical" evidence="9">
    <location>
        <begin position="454"/>
        <end position="472"/>
    </location>
</feature>
<organism evidence="10 11">
    <name type="scientific">Catellicoccus marimammalium M35/04/3</name>
    <dbReference type="NCBI Taxonomy" id="1234409"/>
    <lineage>
        <taxon>Bacteria</taxon>
        <taxon>Bacillati</taxon>
        <taxon>Bacillota</taxon>
        <taxon>Bacilli</taxon>
        <taxon>Lactobacillales</taxon>
        <taxon>Enterococcaceae</taxon>
        <taxon>Catellicoccus</taxon>
    </lineage>
</organism>
<gene>
    <name evidence="10" type="ORF">C683_0469</name>
</gene>
<dbReference type="PIRSF" id="PIRSF005353">
    <property type="entry name" value="PbuG"/>
    <property type="match status" value="1"/>
</dbReference>
<comment type="similarity">
    <text evidence="2 8">Belongs to the nucleobase:cation symporter-2 (NCS2) (TC 2.A.40) family. Azg-like subfamily.</text>
</comment>
<feature type="transmembrane region" description="Helical" evidence="9">
    <location>
        <begin position="126"/>
        <end position="148"/>
    </location>
</feature>
<protein>
    <submittedName>
        <fullName evidence="10">Xanthine/uracil/thiamine/ascorbate permease family protein</fullName>
    </submittedName>
</protein>
<keyword evidence="6 8" id="KW-1133">Transmembrane helix</keyword>
<feature type="transmembrane region" description="Helical" evidence="9">
    <location>
        <begin position="76"/>
        <end position="95"/>
    </location>
</feature>
<keyword evidence="11" id="KW-1185">Reference proteome</keyword>
<evidence type="ECO:0000256" key="6">
    <source>
        <dbReference type="ARBA" id="ARBA00022989"/>
    </source>
</evidence>
<reference evidence="10 11" key="1">
    <citation type="journal article" date="2013" name="Genome Announc.">
        <title>Draft Genome Sequence of Catellicoccus marimammalium, a Novel Species Commonly Found in Gull Feces.</title>
        <authorList>
            <person name="Weigand M.R."/>
            <person name="Ryu H."/>
            <person name="Bozcek L."/>
            <person name="Konstantinidis K.T."/>
            <person name="Santo Domingo J.W."/>
        </authorList>
    </citation>
    <scope>NUCLEOTIDE SEQUENCE [LARGE SCALE GENOMIC DNA]</scope>
    <source>
        <strain evidence="10 11">M35/04/3</strain>
    </source>
</reference>
<dbReference type="InterPro" id="IPR006043">
    <property type="entry name" value="NCS2"/>
</dbReference>
<dbReference type="EMBL" id="AMYT01000011">
    <property type="protein sequence ID" value="EKU27688.1"/>
    <property type="molecule type" value="Genomic_DNA"/>
</dbReference>
<dbReference type="AlphaFoldDB" id="K8ZMC4"/>
<feature type="transmembrane region" description="Helical" evidence="9">
    <location>
        <begin position="385"/>
        <end position="406"/>
    </location>
</feature>
<feature type="transmembrane region" description="Helical" evidence="9">
    <location>
        <begin position="101"/>
        <end position="119"/>
    </location>
</feature>
<dbReference type="GO" id="GO:0005345">
    <property type="term" value="F:purine nucleobase transmembrane transporter activity"/>
    <property type="evidence" value="ECO:0007669"/>
    <property type="project" value="TreeGrafter"/>
</dbReference>
<proteinExistence type="inferred from homology"/>
<dbReference type="eggNOG" id="COG2252">
    <property type="taxonomic scope" value="Bacteria"/>
</dbReference>
<evidence type="ECO:0000313" key="11">
    <source>
        <dbReference type="Proteomes" id="UP000016057"/>
    </source>
</evidence>
<keyword evidence="4 8" id="KW-1003">Cell membrane</keyword>
<name>K8ZMC4_9ENTE</name>
<evidence type="ECO:0000256" key="8">
    <source>
        <dbReference type="PIRNR" id="PIRNR005353"/>
    </source>
</evidence>
<dbReference type="PANTHER" id="PTHR43337:SF1">
    <property type="entry name" value="XANTHINE_URACIL PERMEASE C887.17-RELATED"/>
    <property type="match status" value="1"/>
</dbReference>
<keyword evidence="5 8" id="KW-0812">Transmembrane</keyword>
<dbReference type="PANTHER" id="PTHR43337">
    <property type="entry name" value="XANTHINE/URACIL PERMEASE C887.17-RELATED"/>
    <property type="match status" value="1"/>
</dbReference>